<organism evidence="4 5">
    <name type="scientific">Streptomyces venezuelae</name>
    <dbReference type="NCBI Taxonomy" id="54571"/>
    <lineage>
        <taxon>Bacteria</taxon>
        <taxon>Bacillati</taxon>
        <taxon>Actinomycetota</taxon>
        <taxon>Actinomycetes</taxon>
        <taxon>Kitasatosporales</taxon>
        <taxon>Streptomycetaceae</taxon>
        <taxon>Streptomyces</taxon>
    </lineage>
</organism>
<keyword evidence="2" id="KW-0472">Membrane</keyword>
<reference evidence="4 5" key="1">
    <citation type="submission" date="2018-05" db="EMBL/GenBank/DDBJ databases">
        <title>Streptomyces venezuelae.</title>
        <authorList>
            <person name="Kim W."/>
            <person name="Lee N."/>
            <person name="Cho B.-K."/>
        </authorList>
    </citation>
    <scope>NUCLEOTIDE SEQUENCE [LARGE SCALE GENOMIC DNA]</scope>
    <source>
        <strain evidence="4 5">ATCC 21782</strain>
    </source>
</reference>
<dbReference type="Pfam" id="PF01757">
    <property type="entry name" value="Acyl_transf_3"/>
    <property type="match status" value="1"/>
</dbReference>
<feature type="transmembrane region" description="Helical" evidence="2">
    <location>
        <begin position="151"/>
        <end position="172"/>
    </location>
</feature>
<evidence type="ECO:0000256" key="2">
    <source>
        <dbReference type="SAM" id="Phobius"/>
    </source>
</evidence>
<dbReference type="EMBL" id="CP029190">
    <property type="protein sequence ID" value="QES49350.1"/>
    <property type="molecule type" value="Genomic_DNA"/>
</dbReference>
<feature type="transmembrane region" description="Helical" evidence="2">
    <location>
        <begin position="298"/>
        <end position="316"/>
    </location>
</feature>
<dbReference type="AlphaFoldDB" id="A0A5P2D467"/>
<feature type="transmembrane region" description="Helical" evidence="2">
    <location>
        <begin position="269"/>
        <end position="286"/>
    </location>
</feature>
<dbReference type="InterPro" id="IPR002656">
    <property type="entry name" value="Acyl_transf_3_dom"/>
</dbReference>
<feature type="region of interest" description="Disordered" evidence="1">
    <location>
        <begin position="378"/>
        <end position="398"/>
    </location>
</feature>
<sequence>MPEIRGLRTRWAAVADRIDSGTPAGRDRSVDALRALAILGVILGHWLVTSLTDHDGGLSGTSPLVHMPWLAPVSWVFQTLAVFFLVGGHVATRSLASARARGTTYREWVGRRLGRLFRPVAAVLGLWAVTTAGMLLGGAGPDTVRTLLNLVLSPLWFLLVFAALTAVTPLVARLHPLWPLAVVAHVDLARFGFGAPEWTGWVNVAAGWLVPYTVGAAWARGAFAGRRAAAWLLGVGTAGTAALVLWGGYPASMVGVPGAAVSNLNPPTLAAVSFGLAQCGLALLLRGPLGRAMSRPRIWAAVALANLSAMTLFLWHQTAMMAVTALGLASGTDLPGLHTVPDGPGWIAARLLWLPVFAAALLVCRTAFGTYEQPRHPNGRRTGAACARPAATREITHA</sequence>
<dbReference type="RefSeq" id="WP_150208931.1">
    <property type="nucleotide sequence ID" value="NZ_CP029190.1"/>
</dbReference>
<feature type="transmembrane region" description="Helical" evidence="2">
    <location>
        <begin position="32"/>
        <end position="49"/>
    </location>
</feature>
<feature type="transmembrane region" description="Helical" evidence="2">
    <location>
        <begin position="69"/>
        <end position="91"/>
    </location>
</feature>
<keyword evidence="2" id="KW-0812">Transmembrane</keyword>
<feature type="domain" description="Acyltransferase 3" evidence="3">
    <location>
        <begin position="28"/>
        <end position="364"/>
    </location>
</feature>
<keyword evidence="4" id="KW-0012">Acyltransferase</keyword>
<feature type="transmembrane region" description="Helical" evidence="2">
    <location>
        <begin position="351"/>
        <end position="371"/>
    </location>
</feature>
<name>A0A5P2D467_STRVZ</name>
<gene>
    <name evidence="4" type="ORF">DEJ50_17580</name>
</gene>
<keyword evidence="2" id="KW-1133">Transmembrane helix</keyword>
<dbReference type="GO" id="GO:0016747">
    <property type="term" value="F:acyltransferase activity, transferring groups other than amino-acyl groups"/>
    <property type="evidence" value="ECO:0007669"/>
    <property type="project" value="InterPro"/>
</dbReference>
<feature type="transmembrane region" description="Helical" evidence="2">
    <location>
        <begin position="116"/>
        <end position="139"/>
    </location>
</feature>
<evidence type="ECO:0000256" key="1">
    <source>
        <dbReference type="SAM" id="MobiDB-lite"/>
    </source>
</evidence>
<dbReference type="OrthoDB" id="8206682at2"/>
<accession>A0A5P2D467</accession>
<protein>
    <submittedName>
        <fullName evidence="4">Acyltransferase</fullName>
    </submittedName>
</protein>
<feature type="transmembrane region" description="Helical" evidence="2">
    <location>
        <begin position="228"/>
        <end position="249"/>
    </location>
</feature>
<evidence type="ECO:0000313" key="4">
    <source>
        <dbReference type="EMBL" id="QES49350.1"/>
    </source>
</evidence>
<evidence type="ECO:0000313" key="5">
    <source>
        <dbReference type="Proteomes" id="UP000325211"/>
    </source>
</evidence>
<keyword evidence="4" id="KW-0808">Transferase</keyword>
<dbReference type="Proteomes" id="UP000325211">
    <property type="component" value="Chromosome"/>
</dbReference>
<proteinExistence type="predicted"/>
<evidence type="ECO:0000259" key="3">
    <source>
        <dbReference type="Pfam" id="PF01757"/>
    </source>
</evidence>